<reference evidence="10" key="1">
    <citation type="journal article" date="2021" name="PeerJ">
        <title>Extensive microbial diversity within the chicken gut microbiome revealed by metagenomics and culture.</title>
        <authorList>
            <person name="Gilroy R."/>
            <person name="Ravi A."/>
            <person name="Getino M."/>
            <person name="Pursley I."/>
            <person name="Horton D.L."/>
            <person name="Alikhan N.F."/>
            <person name="Baker D."/>
            <person name="Gharbi K."/>
            <person name="Hall N."/>
            <person name="Watson M."/>
            <person name="Adriaenssens E.M."/>
            <person name="Foster-Nyarko E."/>
            <person name="Jarju S."/>
            <person name="Secka A."/>
            <person name="Antonio M."/>
            <person name="Oren A."/>
            <person name="Chaudhuri R.R."/>
            <person name="La Ragione R."/>
            <person name="Hildebrand F."/>
            <person name="Pallen M.J."/>
        </authorList>
    </citation>
    <scope>NUCLEOTIDE SEQUENCE</scope>
    <source>
        <strain evidence="10">14975</strain>
    </source>
</reference>
<dbReference type="SMART" id="SM00862">
    <property type="entry name" value="Trans_reg_C"/>
    <property type="match status" value="1"/>
</dbReference>
<evidence type="ECO:0000256" key="7">
    <source>
        <dbReference type="PROSITE-ProRule" id="PRU01091"/>
    </source>
</evidence>
<dbReference type="CDD" id="cd17574">
    <property type="entry name" value="REC_OmpR"/>
    <property type="match status" value="1"/>
</dbReference>
<dbReference type="PANTHER" id="PTHR48111:SF1">
    <property type="entry name" value="TWO-COMPONENT RESPONSE REGULATOR ORR33"/>
    <property type="match status" value="1"/>
</dbReference>
<dbReference type="GO" id="GO:0005829">
    <property type="term" value="C:cytosol"/>
    <property type="evidence" value="ECO:0007669"/>
    <property type="project" value="TreeGrafter"/>
</dbReference>
<evidence type="ECO:0000256" key="2">
    <source>
        <dbReference type="ARBA" id="ARBA00023012"/>
    </source>
</evidence>
<dbReference type="PROSITE" id="PS50110">
    <property type="entry name" value="RESPONSE_REGULATORY"/>
    <property type="match status" value="1"/>
</dbReference>
<dbReference type="SUPFAM" id="SSF52172">
    <property type="entry name" value="CheY-like"/>
    <property type="match status" value="1"/>
</dbReference>
<evidence type="ECO:0000256" key="6">
    <source>
        <dbReference type="PROSITE-ProRule" id="PRU00169"/>
    </source>
</evidence>
<proteinExistence type="predicted"/>
<comment type="caution">
    <text evidence="10">The sequence shown here is derived from an EMBL/GenBank/DDBJ whole genome shotgun (WGS) entry which is preliminary data.</text>
</comment>
<reference evidence="10" key="2">
    <citation type="submission" date="2021-04" db="EMBL/GenBank/DDBJ databases">
        <authorList>
            <person name="Gilroy R."/>
        </authorList>
    </citation>
    <scope>NUCLEOTIDE SEQUENCE</scope>
    <source>
        <strain evidence="10">14975</strain>
    </source>
</reference>
<keyword evidence="4 7" id="KW-0238">DNA-binding</keyword>
<evidence type="ECO:0000256" key="1">
    <source>
        <dbReference type="ARBA" id="ARBA00022553"/>
    </source>
</evidence>
<evidence type="ECO:0000256" key="5">
    <source>
        <dbReference type="ARBA" id="ARBA00023163"/>
    </source>
</evidence>
<dbReference type="AlphaFoldDB" id="A0A9D1VBC1"/>
<dbReference type="CDD" id="cd00383">
    <property type="entry name" value="trans_reg_C"/>
    <property type="match status" value="1"/>
</dbReference>
<dbReference type="InterPro" id="IPR011006">
    <property type="entry name" value="CheY-like_superfamily"/>
</dbReference>
<dbReference type="PANTHER" id="PTHR48111">
    <property type="entry name" value="REGULATOR OF RPOS"/>
    <property type="match status" value="1"/>
</dbReference>
<feature type="domain" description="Response regulatory" evidence="8">
    <location>
        <begin position="5"/>
        <end position="119"/>
    </location>
</feature>
<evidence type="ECO:0000259" key="9">
    <source>
        <dbReference type="PROSITE" id="PS51755"/>
    </source>
</evidence>
<keyword evidence="3" id="KW-0805">Transcription regulation</keyword>
<dbReference type="GO" id="GO:0032993">
    <property type="term" value="C:protein-DNA complex"/>
    <property type="evidence" value="ECO:0007669"/>
    <property type="project" value="TreeGrafter"/>
</dbReference>
<dbReference type="Gene3D" id="3.40.50.2300">
    <property type="match status" value="1"/>
</dbReference>
<feature type="modified residue" description="4-aspartylphosphate" evidence="6">
    <location>
        <position position="54"/>
    </location>
</feature>
<dbReference type="Pfam" id="PF00486">
    <property type="entry name" value="Trans_reg_C"/>
    <property type="match status" value="1"/>
</dbReference>
<dbReference type="Gene3D" id="1.10.10.10">
    <property type="entry name" value="Winged helix-like DNA-binding domain superfamily/Winged helix DNA-binding domain"/>
    <property type="match status" value="1"/>
</dbReference>
<sequence length="231" mass="25698">MGDRCVLVAEDEAPIREALRDTLEGAGYAVLAAEDGRRAFELLLTHEVDLVLLDVNMPEINGFKLLRMMGKECPGTPCIILTAHGEEKERVKGLELGADDYVVKPFSIAELLARIAAVLRRYPGRSRSGSESLRFPGGRLDAETRAVFFDEGRTVQLSEKEFALFHYLLAHPNRLLPQEELLMRVWGQSARASQTRTVAVTLTRLKDKIGPEAAAHVENVRGRGYRWTEGG</sequence>
<accession>A0A9D1VBC1</accession>
<feature type="DNA-binding region" description="OmpR/PhoB-type" evidence="7">
    <location>
        <begin position="130"/>
        <end position="229"/>
    </location>
</feature>
<dbReference type="SMART" id="SM00448">
    <property type="entry name" value="REC"/>
    <property type="match status" value="1"/>
</dbReference>
<evidence type="ECO:0000313" key="10">
    <source>
        <dbReference type="EMBL" id="HIX20043.1"/>
    </source>
</evidence>
<organism evidence="10 11">
    <name type="scientific">Candidatus Akkermansia intestinigallinarum</name>
    <dbReference type="NCBI Taxonomy" id="2838431"/>
    <lineage>
        <taxon>Bacteria</taxon>
        <taxon>Pseudomonadati</taxon>
        <taxon>Verrucomicrobiota</taxon>
        <taxon>Verrucomicrobiia</taxon>
        <taxon>Verrucomicrobiales</taxon>
        <taxon>Akkermansiaceae</taxon>
        <taxon>Akkermansia</taxon>
    </lineage>
</organism>
<dbReference type="SUPFAM" id="SSF46894">
    <property type="entry name" value="C-terminal effector domain of the bipartite response regulators"/>
    <property type="match status" value="1"/>
</dbReference>
<dbReference type="PROSITE" id="PS51755">
    <property type="entry name" value="OMPR_PHOB"/>
    <property type="match status" value="1"/>
</dbReference>
<dbReference type="InterPro" id="IPR039420">
    <property type="entry name" value="WalR-like"/>
</dbReference>
<dbReference type="GO" id="GO:0000976">
    <property type="term" value="F:transcription cis-regulatory region binding"/>
    <property type="evidence" value="ECO:0007669"/>
    <property type="project" value="TreeGrafter"/>
</dbReference>
<dbReference type="Pfam" id="PF00072">
    <property type="entry name" value="Response_reg"/>
    <property type="match status" value="1"/>
</dbReference>
<keyword evidence="5" id="KW-0804">Transcription</keyword>
<evidence type="ECO:0000256" key="3">
    <source>
        <dbReference type="ARBA" id="ARBA00023015"/>
    </source>
</evidence>
<dbReference type="Proteomes" id="UP000823964">
    <property type="component" value="Unassembled WGS sequence"/>
</dbReference>
<dbReference type="InterPro" id="IPR016032">
    <property type="entry name" value="Sig_transdc_resp-reg_C-effctor"/>
</dbReference>
<keyword evidence="2" id="KW-0902">Two-component regulatory system</keyword>
<dbReference type="GO" id="GO:0000156">
    <property type="term" value="F:phosphorelay response regulator activity"/>
    <property type="evidence" value="ECO:0007669"/>
    <property type="project" value="TreeGrafter"/>
</dbReference>
<name>A0A9D1VBC1_9BACT</name>
<dbReference type="InterPro" id="IPR001789">
    <property type="entry name" value="Sig_transdc_resp-reg_receiver"/>
</dbReference>
<dbReference type="Gene3D" id="6.10.250.690">
    <property type="match status" value="1"/>
</dbReference>
<gene>
    <name evidence="10" type="ORF">H9862_05500</name>
</gene>
<evidence type="ECO:0000259" key="8">
    <source>
        <dbReference type="PROSITE" id="PS50110"/>
    </source>
</evidence>
<feature type="domain" description="OmpR/PhoB-type" evidence="9">
    <location>
        <begin position="130"/>
        <end position="229"/>
    </location>
</feature>
<dbReference type="EMBL" id="DXFQ01000096">
    <property type="protein sequence ID" value="HIX20043.1"/>
    <property type="molecule type" value="Genomic_DNA"/>
</dbReference>
<evidence type="ECO:0000256" key="4">
    <source>
        <dbReference type="ARBA" id="ARBA00023125"/>
    </source>
</evidence>
<dbReference type="InterPro" id="IPR001867">
    <property type="entry name" value="OmpR/PhoB-type_DNA-bd"/>
</dbReference>
<evidence type="ECO:0000313" key="11">
    <source>
        <dbReference type="Proteomes" id="UP000823964"/>
    </source>
</evidence>
<keyword evidence="1 6" id="KW-0597">Phosphoprotein</keyword>
<dbReference type="GO" id="GO:0006355">
    <property type="term" value="P:regulation of DNA-templated transcription"/>
    <property type="evidence" value="ECO:0007669"/>
    <property type="project" value="InterPro"/>
</dbReference>
<dbReference type="InterPro" id="IPR036388">
    <property type="entry name" value="WH-like_DNA-bd_sf"/>
</dbReference>
<protein>
    <submittedName>
        <fullName evidence="10">Response regulator transcription factor</fullName>
    </submittedName>
</protein>